<dbReference type="Pfam" id="PF08909">
    <property type="entry name" value="DUF1854"/>
    <property type="match status" value="1"/>
</dbReference>
<feature type="domain" description="DUF1854" evidence="1">
    <location>
        <begin position="33"/>
        <end position="160"/>
    </location>
</feature>
<gene>
    <name evidence="2" type="ORF">THSYN_27035</name>
</gene>
<name>A0A2K8UGI5_9GAMM</name>
<dbReference type="InterPro" id="IPR015005">
    <property type="entry name" value="DUF1854"/>
</dbReference>
<dbReference type="RefSeq" id="WP_100921896.1">
    <property type="nucleotide sequence ID" value="NZ_CP020370.1"/>
</dbReference>
<proteinExistence type="predicted"/>
<reference evidence="2 3" key="1">
    <citation type="submission" date="2017-03" db="EMBL/GenBank/DDBJ databases">
        <title>Complete genome sequence of Candidatus 'Thiodictyon syntrophicum' sp. nov. strain Cad16T, a photolithoautotroph purple sulfur bacterium isolated from an alpine meromictic lake.</title>
        <authorList>
            <person name="Luedin S.M."/>
            <person name="Pothier J.F."/>
            <person name="Danza F."/>
            <person name="Storelli N."/>
            <person name="Wittwer M."/>
            <person name="Tonolla M."/>
        </authorList>
    </citation>
    <scope>NUCLEOTIDE SEQUENCE [LARGE SCALE GENOMIC DNA]</scope>
    <source>
        <strain evidence="2 3">Cad16T</strain>
    </source>
</reference>
<evidence type="ECO:0000313" key="3">
    <source>
        <dbReference type="Proteomes" id="UP000232638"/>
    </source>
</evidence>
<dbReference type="EMBL" id="CP020370">
    <property type="protein sequence ID" value="AUB84231.1"/>
    <property type="molecule type" value="Genomic_DNA"/>
</dbReference>
<accession>A0A2K8UGI5</accession>
<protein>
    <recommendedName>
        <fullName evidence="1">DUF1854 domain-containing protein</fullName>
    </recommendedName>
</protein>
<sequence>MTETPPSDPGFALRIDPFGRLVYRDATGRDYPDAVPVRAYPITDPGHWVIICDAEGRELRCIEDLSALPAALRTILEDELARREFVPQVRRVILVSSYLEPAEWEVETDRGLTRFVLKTEDDVRRLGPYSALLQDSQGIRYLVPDTRHLDPYSRRAVDRYL</sequence>
<dbReference type="AlphaFoldDB" id="A0A2K8UGI5"/>
<dbReference type="KEGG" id="tsy:THSYN_27035"/>
<organism evidence="2 3">
    <name type="scientific">Candidatus Thiodictyon syntrophicum</name>
    <dbReference type="NCBI Taxonomy" id="1166950"/>
    <lineage>
        <taxon>Bacteria</taxon>
        <taxon>Pseudomonadati</taxon>
        <taxon>Pseudomonadota</taxon>
        <taxon>Gammaproteobacteria</taxon>
        <taxon>Chromatiales</taxon>
        <taxon>Chromatiaceae</taxon>
        <taxon>Thiodictyon</taxon>
    </lineage>
</organism>
<dbReference type="Proteomes" id="UP000232638">
    <property type="component" value="Chromosome"/>
</dbReference>
<evidence type="ECO:0000259" key="1">
    <source>
        <dbReference type="Pfam" id="PF08909"/>
    </source>
</evidence>
<dbReference type="OrthoDB" id="212426at2"/>
<evidence type="ECO:0000313" key="2">
    <source>
        <dbReference type="EMBL" id="AUB84231.1"/>
    </source>
</evidence>
<keyword evidence="3" id="KW-1185">Reference proteome</keyword>